<dbReference type="Pfam" id="PF09423">
    <property type="entry name" value="PhoD"/>
    <property type="match status" value="1"/>
</dbReference>
<name>A0ABV9Q095_9BACL</name>
<protein>
    <submittedName>
        <fullName evidence="2">Alkaline phosphatase D family protein</fullName>
    </submittedName>
</protein>
<dbReference type="PANTHER" id="PTHR43606:SF2">
    <property type="entry name" value="ALKALINE PHOSPHATASE FAMILY PROTEIN (AFU_ORTHOLOGUE AFUA_5G03860)"/>
    <property type="match status" value="1"/>
</dbReference>
<gene>
    <name evidence="2" type="ORF">ACFO8Q_09605</name>
</gene>
<organism evidence="2 3">
    <name type="scientific">Effusibacillus consociatus</name>
    <dbReference type="NCBI Taxonomy" id="1117041"/>
    <lineage>
        <taxon>Bacteria</taxon>
        <taxon>Bacillati</taxon>
        <taxon>Bacillota</taxon>
        <taxon>Bacilli</taxon>
        <taxon>Bacillales</taxon>
        <taxon>Alicyclobacillaceae</taxon>
        <taxon>Effusibacillus</taxon>
    </lineage>
</organism>
<dbReference type="PANTHER" id="PTHR43606">
    <property type="entry name" value="PHOSPHATASE, PUTATIVE (AFU_ORTHOLOGUE AFUA_6G08710)-RELATED"/>
    <property type="match status" value="1"/>
</dbReference>
<keyword evidence="3" id="KW-1185">Reference proteome</keyword>
<evidence type="ECO:0000313" key="3">
    <source>
        <dbReference type="Proteomes" id="UP001596002"/>
    </source>
</evidence>
<dbReference type="InterPro" id="IPR038607">
    <property type="entry name" value="PhoD-like_sf"/>
</dbReference>
<reference evidence="3" key="1">
    <citation type="journal article" date="2019" name="Int. J. Syst. Evol. Microbiol.">
        <title>The Global Catalogue of Microorganisms (GCM) 10K type strain sequencing project: providing services to taxonomists for standard genome sequencing and annotation.</title>
        <authorList>
            <consortium name="The Broad Institute Genomics Platform"/>
            <consortium name="The Broad Institute Genome Sequencing Center for Infectious Disease"/>
            <person name="Wu L."/>
            <person name="Ma J."/>
        </authorList>
    </citation>
    <scope>NUCLEOTIDE SEQUENCE [LARGE SCALE GENOMIC DNA]</scope>
    <source>
        <strain evidence="3">WYCCWR 12678</strain>
    </source>
</reference>
<sequence length="82" mass="9804">MPSNKTKAFTIDDYRTLYRTYRSDPDMQHMHENHAMVSIWDDHEFANHTYSVDMVKFRNASKRLLWKCEVPQGRSTLNVIAR</sequence>
<accession>A0ABV9Q095</accession>
<dbReference type="Gene3D" id="3.60.21.70">
    <property type="entry name" value="PhoD-like phosphatase"/>
    <property type="match status" value="1"/>
</dbReference>
<dbReference type="EMBL" id="JBHSHC010000079">
    <property type="protein sequence ID" value="MFC4767616.1"/>
    <property type="molecule type" value="Genomic_DNA"/>
</dbReference>
<proteinExistence type="predicted"/>
<dbReference type="InterPro" id="IPR018946">
    <property type="entry name" value="PhoD-like_MPP"/>
</dbReference>
<comment type="caution">
    <text evidence="2">The sequence shown here is derived from an EMBL/GenBank/DDBJ whole genome shotgun (WGS) entry which is preliminary data.</text>
</comment>
<dbReference type="InterPro" id="IPR052900">
    <property type="entry name" value="Phospholipid_Metab_Enz"/>
</dbReference>
<dbReference type="RefSeq" id="WP_380025538.1">
    <property type="nucleotide sequence ID" value="NZ_JBHSHC010000079.1"/>
</dbReference>
<evidence type="ECO:0000313" key="2">
    <source>
        <dbReference type="EMBL" id="MFC4767616.1"/>
    </source>
</evidence>
<feature type="domain" description="PhoD-like phosphatase metallophosphatase" evidence="1">
    <location>
        <begin position="5"/>
        <end position="55"/>
    </location>
</feature>
<evidence type="ECO:0000259" key="1">
    <source>
        <dbReference type="Pfam" id="PF09423"/>
    </source>
</evidence>
<dbReference type="Proteomes" id="UP001596002">
    <property type="component" value="Unassembled WGS sequence"/>
</dbReference>